<dbReference type="EMBL" id="PYLZ01000008">
    <property type="protein sequence ID" value="PSW23556.1"/>
    <property type="molecule type" value="Genomic_DNA"/>
</dbReference>
<name>A0A0J8VDA7_9GAMM</name>
<organism evidence="1 2">
    <name type="scientific">Photobacterium swingsii</name>
    <dbReference type="NCBI Taxonomy" id="680026"/>
    <lineage>
        <taxon>Bacteria</taxon>
        <taxon>Pseudomonadati</taxon>
        <taxon>Pseudomonadota</taxon>
        <taxon>Gammaproteobacteria</taxon>
        <taxon>Vibrionales</taxon>
        <taxon>Vibrionaceae</taxon>
        <taxon>Photobacterium</taxon>
    </lineage>
</organism>
<gene>
    <name evidence="1" type="ORF">C9I94_15660</name>
</gene>
<evidence type="ECO:0000313" key="1">
    <source>
        <dbReference type="EMBL" id="PSW23556.1"/>
    </source>
</evidence>
<sequence>MYKCVKNSQFIKRRIWTLRASRQNLVGELYVKMLKGGRFMQNFINTNHDNMANPVIAIDIKNAAI</sequence>
<proteinExistence type="predicted"/>
<dbReference type="Proteomes" id="UP000240481">
    <property type="component" value="Unassembled WGS sequence"/>
</dbReference>
<protein>
    <submittedName>
        <fullName evidence="1">Uncharacterized protein</fullName>
    </submittedName>
</protein>
<reference evidence="1 2" key="1">
    <citation type="submission" date="2018-01" db="EMBL/GenBank/DDBJ databases">
        <title>Whole genome sequencing of Histamine producing bacteria.</title>
        <authorList>
            <person name="Butler K."/>
        </authorList>
    </citation>
    <scope>NUCLEOTIDE SEQUENCE [LARGE SCALE GENOMIC DNA]</scope>
    <source>
        <strain evidence="1 2">DSM 24669</strain>
    </source>
</reference>
<accession>A0A0J8VDA7</accession>
<comment type="caution">
    <text evidence="1">The sequence shown here is derived from an EMBL/GenBank/DDBJ whole genome shotgun (WGS) entry which is preliminary data.</text>
</comment>
<dbReference type="AlphaFoldDB" id="A0A0J8VDA7"/>
<evidence type="ECO:0000313" key="2">
    <source>
        <dbReference type="Proteomes" id="UP000240481"/>
    </source>
</evidence>
<keyword evidence="2" id="KW-1185">Reference proteome</keyword>